<evidence type="ECO:0000256" key="2">
    <source>
        <dbReference type="SAM" id="MobiDB-lite"/>
    </source>
</evidence>
<evidence type="ECO:0000256" key="1">
    <source>
        <dbReference type="SAM" id="Coils"/>
    </source>
</evidence>
<protein>
    <submittedName>
        <fullName evidence="3">Uncharacterized protein</fullName>
    </submittedName>
</protein>
<keyword evidence="1" id="KW-0175">Coiled coil</keyword>
<dbReference type="Proteomes" id="UP000327085">
    <property type="component" value="Chromosome 4"/>
</dbReference>
<feature type="compositionally biased region" description="Low complexity" evidence="2">
    <location>
        <begin position="13"/>
        <end position="30"/>
    </location>
</feature>
<accession>A0A5E4F4S6</accession>
<proteinExistence type="predicted"/>
<evidence type="ECO:0000313" key="3">
    <source>
        <dbReference type="EMBL" id="VVA22712.1"/>
    </source>
</evidence>
<dbReference type="InParanoid" id="A0A5E4F4S6"/>
<organism evidence="3 4">
    <name type="scientific">Prunus dulcis</name>
    <name type="common">Almond</name>
    <name type="synonym">Amygdalus dulcis</name>
    <dbReference type="NCBI Taxonomy" id="3755"/>
    <lineage>
        <taxon>Eukaryota</taxon>
        <taxon>Viridiplantae</taxon>
        <taxon>Streptophyta</taxon>
        <taxon>Embryophyta</taxon>
        <taxon>Tracheophyta</taxon>
        <taxon>Spermatophyta</taxon>
        <taxon>Magnoliopsida</taxon>
        <taxon>eudicotyledons</taxon>
        <taxon>Gunneridae</taxon>
        <taxon>Pentapetalae</taxon>
        <taxon>rosids</taxon>
        <taxon>fabids</taxon>
        <taxon>Rosales</taxon>
        <taxon>Rosaceae</taxon>
        <taxon>Amygdaloideae</taxon>
        <taxon>Amygdaleae</taxon>
        <taxon>Prunus</taxon>
    </lineage>
</organism>
<evidence type="ECO:0000313" key="4">
    <source>
        <dbReference type="Proteomes" id="UP000327085"/>
    </source>
</evidence>
<sequence>MADQGPSKVGGQSLALATTTAAETSTPTSQTTCAILSQGEVSSRASAPSSSSAAQGIAMPVVENSAVFEEQSCKSSEVLMKPASRLVLFNKSLRSSPSGLIGSVSGESCQCHGPKDARSEPPDLAVVVKQYRAEKARQMDLYGKAEASLKEREAIEQEKQRLRSQIEADRLHRAKLILELQELERQTSASEPVIDALTSQTIAVTH</sequence>
<reference evidence="4" key="1">
    <citation type="journal article" date="2020" name="Plant J.">
        <title>Transposons played a major role in the diversification between the closely related almond and peach genomes: results from the almond genome sequence.</title>
        <authorList>
            <person name="Alioto T."/>
            <person name="Alexiou K.G."/>
            <person name="Bardil A."/>
            <person name="Barteri F."/>
            <person name="Castanera R."/>
            <person name="Cruz F."/>
            <person name="Dhingra A."/>
            <person name="Duval H."/>
            <person name="Fernandez I Marti A."/>
            <person name="Frias L."/>
            <person name="Galan B."/>
            <person name="Garcia J.L."/>
            <person name="Howad W."/>
            <person name="Gomez-Garrido J."/>
            <person name="Gut M."/>
            <person name="Julca I."/>
            <person name="Morata J."/>
            <person name="Puigdomenech P."/>
            <person name="Ribeca P."/>
            <person name="Rubio Cabetas M.J."/>
            <person name="Vlasova A."/>
            <person name="Wirthensohn M."/>
            <person name="Garcia-Mas J."/>
            <person name="Gabaldon T."/>
            <person name="Casacuberta J.M."/>
            <person name="Arus P."/>
        </authorList>
    </citation>
    <scope>NUCLEOTIDE SEQUENCE [LARGE SCALE GENOMIC DNA]</scope>
    <source>
        <strain evidence="4">cv. Texas</strain>
    </source>
</reference>
<dbReference type="AlphaFoldDB" id="A0A5E4F4S6"/>
<feature type="region of interest" description="Disordered" evidence="2">
    <location>
        <begin position="1"/>
        <end position="30"/>
    </location>
</feature>
<dbReference type="Gramene" id="VVA22712">
    <property type="protein sequence ID" value="VVA22712"/>
    <property type="gene ID" value="Prudul26B024649"/>
</dbReference>
<gene>
    <name evidence="3" type="ORF">ALMOND_2B024649</name>
</gene>
<name>A0A5E4F4S6_PRUDU</name>
<feature type="coiled-coil region" evidence="1">
    <location>
        <begin position="145"/>
        <end position="186"/>
    </location>
</feature>
<dbReference type="EMBL" id="CABIKO010000063">
    <property type="protein sequence ID" value="VVA22712.1"/>
    <property type="molecule type" value="Genomic_DNA"/>
</dbReference>